<dbReference type="Pfam" id="PF00071">
    <property type="entry name" value="Ras"/>
    <property type="match status" value="1"/>
</dbReference>
<proteinExistence type="inferred from homology"/>
<evidence type="ECO:0000256" key="2">
    <source>
        <dbReference type="ARBA" id="ARBA00022741"/>
    </source>
</evidence>
<evidence type="ECO:0000256" key="5">
    <source>
        <dbReference type="SAM" id="MobiDB-lite"/>
    </source>
</evidence>
<dbReference type="SUPFAM" id="SSF52540">
    <property type="entry name" value="P-loop containing nucleoside triphosphate hydrolases"/>
    <property type="match status" value="1"/>
</dbReference>
<dbReference type="SMART" id="SM00175">
    <property type="entry name" value="RAB"/>
    <property type="match status" value="1"/>
</dbReference>
<comment type="caution">
    <text evidence="6">The sequence shown here is derived from an EMBL/GenBank/DDBJ whole genome shotgun (WGS) entry which is preliminary data.</text>
</comment>
<evidence type="ECO:0000313" key="7">
    <source>
        <dbReference type="Proteomes" id="UP001151760"/>
    </source>
</evidence>
<dbReference type="InterPro" id="IPR003578">
    <property type="entry name" value="Small_GTPase_Rho"/>
</dbReference>
<evidence type="ECO:0000256" key="1">
    <source>
        <dbReference type="ARBA" id="ARBA00010142"/>
    </source>
</evidence>
<feature type="compositionally biased region" description="Basic and acidic residues" evidence="5">
    <location>
        <begin position="301"/>
        <end position="323"/>
    </location>
</feature>
<reference evidence="6" key="1">
    <citation type="journal article" date="2022" name="Int. J. Mol. Sci.">
        <title>Draft Genome of Tanacetum Coccineum: Genomic Comparison of Closely Related Tanacetum-Family Plants.</title>
        <authorList>
            <person name="Yamashiro T."/>
            <person name="Shiraishi A."/>
            <person name="Nakayama K."/>
            <person name="Satake H."/>
        </authorList>
    </citation>
    <scope>NUCLEOTIDE SEQUENCE</scope>
</reference>
<organism evidence="6 7">
    <name type="scientific">Tanacetum coccineum</name>
    <dbReference type="NCBI Taxonomy" id="301880"/>
    <lineage>
        <taxon>Eukaryota</taxon>
        <taxon>Viridiplantae</taxon>
        <taxon>Streptophyta</taxon>
        <taxon>Embryophyta</taxon>
        <taxon>Tracheophyta</taxon>
        <taxon>Spermatophyta</taxon>
        <taxon>Magnoliopsida</taxon>
        <taxon>eudicotyledons</taxon>
        <taxon>Gunneridae</taxon>
        <taxon>Pentapetalae</taxon>
        <taxon>asterids</taxon>
        <taxon>campanulids</taxon>
        <taxon>Asterales</taxon>
        <taxon>Asteraceae</taxon>
        <taxon>Asteroideae</taxon>
        <taxon>Anthemideae</taxon>
        <taxon>Anthemidinae</taxon>
        <taxon>Tanacetum</taxon>
    </lineage>
</organism>
<name>A0ABQ4Y1K0_9ASTR</name>
<comment type="similarity">
    <text evidence="1">Belongs to the small GTPase superfamily. Rho family.</text>
</comment>
<evidence type="ECO:0000313" key="6">
    <source>
        <dbReference type="EMBL" id="GJS71389.1"/>
    </source>
</evidence>
<dbReference type="PROSITE" id="PS51420">
    <property type="entry name" value="RHO"/>
    <property type="match status" value="1"/>
</dbReference>
<dbReference type="SUPFAM" id="SSF52374">
    <property type="entry name" value="Nucleotidylyl transferase"/>
    <property type="match status" value="1"/>
</dbReference>
<keyword evidence="3" id="KW-0342">GTP-binding</keyword>
<dbReference type="Gene3D" id="3.40.50.300">
    <property type="entry name" value="P-loop containing nucleotide triphosphate hydrolases"/>
    <property type="match status" value="1"/>
</dbReference>
<keyword evidence="7" id="KW-1185">Reference proteome</keyword>
<dbReference type="EMBL" id="BQNB010010003">
    <property type="protein sequence ID" value="GJS71389.1"/>
    <property type="molecule type" value="Genomic_DNA"/>
</dbReference>
<evidence type="ECO:0000256" key="3">
    <source>
        <dbReference type="ARBA" id="ARBA00023134"/>
    </source>
</evidence>
<keyword evidence="2" id="KW-0547">Nucleotide-binding</keyword>
<evidence type="ECO:0000256" key="4">
    <source>
        <dbReference type="ARBA" id="ARBA00023288"/>
    </source>
</evidence>
<keyword evidence="4" id="KW-0449">Lipoprotein</keyword>
<gene>
    <name evidence="6" type="ORF">Tco_0704230</name>
</gene>
<protein>
    <submittedName>
        <fullName evidence="6">Rac-like GTP-binding protein 3</fullName>
    </submittedName>
</protein>
<dbReference type="SMART" id="SM00174">
    <property type="entry name" value="RHO"/>
    <property type="match status" value="1"/>
</dbReference>
<feature type="compositionally biased region" description="Polar residues" evidence="5">
    <location>
        <begin position="286"/>
        <end position="299"/>
    </location>
</feature>
<dbReference type="InterPro" id="IPR027417">
    <property type="entry name" value="P-loop_NTPase"/>
</dbReference>
<dbReference type="Proteomes" id="UP001151760">
    <property type="component" value="Unassembled WGS sequence"/>
</dbReference>
<dbReference type="InterPro" id="IPR001806">
    <property type="entry name" value="Small_GTPase"/>
</dbReference>
<dbReference type="PANTHER" id="PTHR24072">
    <property type="entry name" value="RHO FAMILY GTPASE"/>
    <property type="match status" value="1"/>
</dbReference>
<reference evidence="6" key="2">
    <citation type="submission" date="2022-01" db="EMBL/GenBank/DDBJ databases">
        <authorList>
            <person name="Yamashiro T."/>
            <person name="Shiraishi A."/>
            <person name="Satake H."/>
            <person name="Nakayama K."/>
        </authorList>
    </citation>
    <scope>NUCLEOTIDE SEQUENCE</scope>
</reference>
<accession>A0ABQ4Y1K0</accession>
<sequence length="332" mass="36350">MGKGLLGPNGGSGGTIEGKFGDHWGGNDGTGGSKFRVGKGKVVSMGGIGGGAFAIRSIMSKDGQGSGGLVVDSGRSSRVSRKSWGKRACFIHKACWHAFLAETYSALVVEIAKAVCFFENHDVRQQPTKTMDLKFMENVWWVFAELYKKGLVYKGFKDYVPTVFDNFSENVVVEGITVNLGPWNIAGQEDYNMLRPLSYRGADVFVLAFSLWIPELQHFAPGVPVVLAGTKLDLREDKRYLADHPRLVLVTTAQILVDNDPKNKGWSVARHIKLKDVFDMGSATAQGVDQDQSDGTFNVSHLDRIGDDGDDRKDVTSNLKHDGTDDEEDEVE</sequence>
<feature type="region of interest" description="Disordered" evidence="5">
    <location>
        <begin position="286"/>
        <end position="332"/>
    </location>
</feature>